<dbReference type="SUPFAM" id="SSF53335">
    <property type="entry name" value="S-adenosyl-L-methionine-dependent methyltransferases"/>
    <property type="match status" value="1"/>
</dbReference>
<keyword evidence="1 4" id="KW-0489">Methyltransferase</keyword>
<keyword evidence="3" id="KW-0949">S-adenosyl-L-methionine</keyword>
<evidence type="ECO:0000256" key="3">
    <source>
        <dbReference type="ARBA" id="ARBA00022691"/>
    </source>
</evidence>
<proteinExistence type="predicted"/>
<dbReference type="GO" id="GO:0032259">
    <property type="term" value="P:methylation"/>
    <property type="evidence" value="ECO:0007669"/>
    <property type="project" value="UniProtKB-KW"/>
</dbReference>
<evidence type="ECO:0000313" key="5">
    <source>
        <dbReference type="Proteomes" id="UP001147700"/>
    </source>
</evidence>
<evidence type="ECO:0000256" key="2">
    <source>
        <dbReference type="ARBA" id="ARBA00022679"/>
    </source>
</evidence>
<dbReference type="RefSeq" id="WP_202954613.1">
    <property type="nucleotide sequence ID" value="NZ_JAPCID010000001.1"/>
</dbReference>
<name>A0ABT4RC74_9ACTN</name>
<comment type="caution">
    <text evidence="4">The sequence shown here is derived from an EMBL/GenBank/DDBJ whole genome shotgun (WGS) entry which is preliminary data.</text>
</comment>
<dbReference type="Proteomes" id="UP001147700">
    <property type="component" value="Unassembled WGS sequence"/>
</dbReference>
<dbReference type="Pfam" id="PF02086">
    <property type="entry name" value="MethyltransfD12"/>
    <property type="match status" value="1"/>
</dbReference>
<sequence>MRAYPRIRFMGSKYRLAPRLAELFATLPPGAAIDAFSGSGVVAYTLKAGGREVLANDHLTFTSTLAEALVANEGERLSAEDVERICSPSRDGRDFIARTFDGLYFPREDHAFLDAAWSHVDELDGAKRALALSALCLAAAQKQPRGVFTVTTPRYDDGRRQLRMSLEQLFREAVARCNAAVIPGAARARCGDVFDLDEPAAIAYLDPPYAPPRDDTCYVKRYHFLEGLATYWRGQEIMWETRTRKLVKRPTPFGSKRTAPLALDRLFDHFRSAESLVVSYGSNAALPADELEALLRRHRRTVTRHEIAHRYAFGTHRTAERRVATEYVFVGR</sequence>
<keyword evidence="5" id="KW-1185">Reference proteome</keyword>
<organism evidence="4 5">
    <name type="scientific">Solirubrobacter deserti</name>
    <dbReference type="NCBI Taxonomy" id="2282478"/>
    <lineage>
        <taxon>Bacteria</taxon>
        <taxon>Bacillati</taxon>
        <taxon>Actinomycetota</taxon>
        <taxon>Thermoleophilia</taxon>
        <taxon>Solirubrobacterales</taxon>
        <taxon>Solirubrobacteraceae</taxon>
        <taxon>Solirubrobacter</taxon>
    </lineage>
</organism>
<evidence type="ECO:0000256" key="1">
    <source>
        <dbReference type="ARBA" id="ARBA00022603"/>
    </source>
</evidence>
<gene>
    <name evidence="4" type="ORF">OJ962_01275</name>
</gene>
<accession>A0ABT4RC74</accession>
<dbReference type="PRINTS" id="PR00505">
    <property type="entry name" value="D12N6MTFRASE"/>
</dbReference>
<dbReference type="GO" id="GO:0008168">
    <property type="term" value="F:methyltransferase activity"/>
    <property type="evidence" value="ECO:0007669"/>
    <property type="project" value="UniProtKB-KW"/>
</dbReference>
<evidence type="ECO:0000313" key="4">
    <source>
        <dbReference type="EMBL" id="MDA0136111.1"/>
    </source>
</evidence>
<keyword evidence="2" id="KW-0808">Transferase</keyword>
<dbReference type="InterPro" id="IPR012327">
    <property type="entry name" value="MeTrfase_D12"/>
</dbReference>
<protein>
    <submittedName>
        <fullName evidence="4">DNA adenine methylase</fullName>
    </submittedName>
</protein>
<dbReference type="EMBL" id="JAPCID010000001">
    <property type="protein sequence ID" value="MDA0136111.1"/>
    <property type="molecule type" value="Genomic_DNA"/>
</dbReference>
<dbReference type="InterPro" id="IPR029063">
    <property type="entry name" value="SAM-dependent_MTases_sf"/>
</dbReference>
<reference evidence="4" key="1">
    <citation type="submission" date="2022-10" db="EMBL/GenBank/DDBJ databases">
        <title>The WGS of Solirubrobacter sp. CPCC 204708.</title>
        <authorList>
            <person name="Jiang Z."/>
        </authorList>
    </citation>
    <scope>NUCLEOTIDE SEQUENCE</scope>
    <source>
        <strain evidence="4">CPCC 204708</strain>
    </source>
</reference>